<sequence>MKIDDIIRKCIEMPGISIKRSDFSTELLLKEKEGKGSMTFFPLFPGVTIAYIFVNSPTWTAPNFREDSSIEKGPMLLNYCVTGRCEIILNNENFVYVKDGEISLTERFAQKQYVYPRRIYEGMEFFIDIDTLTAQSVWVQGEFDINFHKVVDRFCPDGATYISPATSEVEEILTKLWSLFDVSIPFSISQMKIYTLALFSLLQNQNDIPPSQACTFFTETQVDIAKRVEKIITSDLRQHHPAWELAAQFSVSETSLKNYFRGVFGQNISIYLREVRMKKAAELLATTKLSVAEISEQVGYSNQGKFAAVFKKQFGLSPLEYRRSKNLENG</sequence>
<keyword evidence="3" id="KW-0804">Transcription</keyword>
<reference evidence="5" key="1">
    <citation type="submission" date="2020-08" db="EMBL/GenBank/DDBJ databases">
        <title>Genome public.</title>
        <authorList>
            <person name="Liu C."/>
            <person name="Sun Q."/>
        </authorList>
    </citation>
    <scope>NUCLEOTIDE SEQUENCE</scope>
    <source>
        <strain evidence="5">BX12</strain>
    </source>
</reference>
<dbReference type="InterPro" id="IPR053142">
    <property type="entry name" value="PchR_regulatory_protein"/>
</dbReference>
<evidence type="ECO:0000259" key="4">
    <source>
        <dbReference type="PROSITE" id="PS01124"/>
    </source>
</evidence>
<accession>A0A923NI79</accession>
<dbReference type="SUPFAM" id="SSF46689">
    <property type="entry name" value="Homeodomain-like"/>
    <property type="match status" value="1"/>
</dbReference>
<dbReference type="InterPro" id="IPR018062">
    <property type="entry name" value="HTH_AraC-typ_CS"/>
</dbReference>
<dbReference type="InterPro" id="IPR009057">
    <property type="entry name" value="Homeodomain-like_sf"/>
</dbReference>
<evidence type="ECO:0000256" key="2">
    <source>
        <dbReference type="ARBA" id="ARBA00023125"/>
    </source>
</evidence>
<protein>
    <submittedName>
        <fullName evidence="5">Helix-turn-helix transcriptional regulator</fullName>
    </submittedName>
</protein>
<dbReference type="SMART" id="SM00342">
    <property type="entry name" value="HTH_ARAC"/>
    <property type="match status" value="1"/>
</dbReference>
<comment type="caution">
    <text evidence="5">The sequence shown here is derived from an EMBL/GenBank/DDBJ whole genome shotgun (WGS) entry which is preliminary data.</text>
</comment>
<name>A0A923NI79_9FIRM</name>
<dbReference type="AlphaFoldDB" id="A0A923NI79"/>
<dbReference type="PRINTS" id="PR00032">
    <property type="entry name" value="HTHARAC"/>
</dbReference>
<dbReference type="Pfam" id="PF12833">
    <property type="entry name" value="HTH_18"/>
    <property type="match status" value="1"/>
</dbReference>
<dbReference type="InterPro" id="IPR020449">
    <property type="entry name" value="Tscrpt_reg_AraC-type_HTH"/>
</dbReference>
<evidence type="ECO:0000313" key="5">
    <source>
        <dbReference type="EMBL" id="MBC6678486.1"/>
    </source>
</evidence>
<dbReference type="Gene3D" id="1.10.10.60">
    <property type="entry name" value="Homeodomain-like"/>
    <property type="match status" value="1"/>
</dbReference>
<dbReference type="EMBL" id="JACRYT010000001">
    <property type="protein sequence ID" value="MBC6678486.1"/>
    <property type="molecule type" value="Genomic_DNA"/>
</dbReference>
<dbReference type="GO" id="GO:0003700">
    <property type="term" value="F:DNA-binding transcription factor activity"/>
    <property type="evidence" value="ECO:0007669"/>
    <property type="project" value="InterPro"/>
</dbReference>
<evidence type="ECO:0000313" key="6">
    <source>
        <dbReference type="Proteomes" id="UP000602647"/>
    </source>
</evidence>
<dbReference type="InterPro" id="IPR018060">
    <property type="entry name" value="HTH_AraC"/>
</dbReference>
<dbReference type="RefSeq" id="WP_187301664.1">
    <property type="nucleotide sequence ID" value="NZ_JACRYT010000001.1"/>
</dbReference>
<dbReference type="PROSITE" id="PS01124">
    <property type="entry name" value="HTH_ARAC_FAMILY_2"/>
    <property type="match status" value="1"/>
</dbReference>
<dbReference type="GO" id="GO:0043565">
    <property type="term" value="F:sequence-specific DNA binding"/>
    <property type="evidence" value="ECO:0007669"/>
    <property type="project" value="InterPro"/>
</dbReference>
<dbReference type="PANTHER" id="PTHR47893">
    <property type="entry name" value="REGULATORY PROTEIN PCHR"/>
    <property type="match status" value="1"/>
</dbReference>
<dbReference type="PANTHER" id="PTHR47893:SF1">
    <property type="entry name" value="REGULATORY PROTEIN PCHR"/>
    <property type="match status" value="1"/>
</dbReference>
<evidence type="ECO:0000256" key="1">
    <source>
        <dbReference type="ARBA" id="ARBA00023015"/>
    </source>
</evidence>
<evidence type="ECO:0000256" key="3">
    <source>
        <dbReference type="ARBA" id="ARBA00023163"/>
    </source>
</evidence>
<proteinExistence type="predicted"/>
<keyword evidence="2" id="KW-0238">DNA-binding</keyword>
<keyword evidence="1" id="KW-0805">Transcription regulation</keyword>
<keyword evidence="6" id="KW-1185">Reference proteome</keyword>
<organism evidence="5 6">
    <name type="scientific">Zhenpiania hominis</name>
    <dbReference type="NCBI Taxonomy" id="2763644"/>
    <lineage>
        <taxon>Bacteria</taxon>
        <taxon>Bacillati</taxon>
        <taxon>Bacillota</taxon>
        <taxon>Clostridia</taxon>
        <taxon>Peptostreptococcales</taxon>
        <taxon>Anaerovoracaceae</taxon>
        <taxon>Zhenpiania</taxon>
    </lineage>
</organism>
<gene>
    <name evidence="5" type="ORF">H9L42_01405</name>
</gene>
<dbReference type="PROSITE" id="PS00041">
    <property type="entry name" value="HTH_ARAC_FAMILY_1"/>
    <property type="match status" value="1"/>
</dbReference>
<dbReference type="Proteomes" id="UP000602647">
    <property type="component" value="Unassembled WGS sequence"/>
</dbReference>
<feature type="domain" description="HTH araC/xylS-type" evidence="4">
    <location>
        <begin position="226"/>
        <end position="324"/>
    </location>
</feature>